<evidence type="ECO:0000313" key="4">
    <source>
        <dbReference type="Proteomes" id="UP000054538"/>
    </source>
</evidence>
<keyword evidence="2" id="KW-0812">Transmembrane</keyword>
<gene>
    <name evidence="3" type="ORF">PAXRUDRAFT_832241</name>
</gene>
<evidence type="ECO:0000313" key="3">
    <source>
        <dbReference type="EMBL" id="KIK82384.1"/>
    </source>
</evidence>
<protein>
    <submittedName>
        <fullName evidence="3">Uncharacterized protein</fullName>
    </submittedName>
</protein>
<keyword evidence="4" id="KW-1185">Reference proteome</keyword>
<dbReference type="HOGENOM" id="CLU_044614_3_3_1"/>
<dbReference type="InParanoid" id="A0A0D0DKX0"/>
<dbReference type="OrthoDB" id="3354175at2759"/>
<feature type="region of interest" description="Disordered" evidence="1">
    <location>
        <begin position="270"/>
        <end position="300"/>
    </location>
</feature>
<feature type="transmembrane region" description="Helical" evidence="2">
    <location>
        <begin position="171"/>
        <end position="193"/>
    </location>
</feature>
<sequence length="331" mass="37032">MVLPKGIPLDTAAVVSTVLEGIIYGFSILMFIGTMWALMQKRMNSSKRMVVVTCSLLLLSTAHMVIDIIRIEEGLVQQRDTLPGGPAAFFSDVTQWSFVYKNMLYMLQTLVGDGVVIYRCYVVWQSLWIIIVPLILWLSVAVTGVGCIYFISQATINKENTFTPTTGPWITAFLAATFFTNIFSTSLLAFRIWNVGKRVSSGSMQAGSAMWPVLRIILDAGMLYSFSLLVALVYFIRNRGHYVLIDMIMPIISLTFYVVIIRIAIAKSNSQGNTAPSSGRASRRGGREDDDRNQYPLKRLEVHVTQFTENEVDYDKGSWSRSPKGVNIFGD</sequence>
<keyword evidence="2" id="KW-1133">Transmembrane helix</keyword>
<feature type="compositionally biased region" description="Basic and acidic residues" evidence="1">
    <location>
        <begin position="285"/>
        <end position="300"/>
    </location>
</feature>
<dbReference type="AlphaFoldDB" id="A0A0D0DKX0"/>
<name>A0A0D0DKX0_9AGAM</name>
<dbReference type="EMBL" id="KN825632">
    <property type="protein sequence ID" value="KIK82384.1"/>
    <property type="molecule type" value="Genomic_DNA"/>
</dbReference>
<feature type="transmembrane region" description="Helical" evidence="2">
    <location>
        <begin position="242"/>
        <end position="265"/>
    </location>
</feature>
<accession>A0A0D0DKX0</accession>
<feature type="region of interest" description="Disordered" evidence="1">
    <location>
        <begin position="312"/>
        <end position="331"/>
    </location>
</feature>
<keyword evidence="2" id="KW-0472">Membrane</keyword>
<reference evidence="3 4" key="1">
    <citation type="submission" date="2014-04" db="EMBL/GenBank/DDBJ databases">
        <authorList>
            <consortium name="DOE Joint Genome Institute"/>
            <person name="Kuo A."/>
            <person name="Kohler A."/>
            <person name="Jargeat P."/>
            <person name="Nagy L.G."/>
            <person name="Floudas D."/>
            <person name="Copeland A."/>
            <person name="Barry K.W."/>
            <person name="Cichocki N."/>
            <person name="Veneault-Fourrey C."/>
            <person name="LaButti K."/>
            <person name="Lindquist E.A."/>
            <person name="Lipzen A."/>
            <person name="Lundell T."/>
            <person name="Morin E."/>
            <person name="Murat C."/>
            <person name="Sun H."/>
            <person name="Tunlid A."/>
            <person name="Henrissat B."/>
            <person name="Grigoriev I.V."/>
            <person name="Hibbett D.S."/>
            <person name="Martin F."/>
            <person name="Nordberg H.P."/>
            <person name="Cantor M.N."/>
            <person name="Hua S.X."/>
        </authorList>
    </citation>
    <scope>NUCLEOTIDE SEQUENCE [LARGE SCALE GENOMIC DNA]</scope>
    <source>
        <strain evidence="3 4">Ve08.2h10</strain>
    </source>
</reference>
<organism evidence="3 4">
    <name type="scientific">Paxillus rubicundulus Ve08.2h10</name>
    <dbReference type="NCBI Taxonomy" id="930991"/>
    <lineage>
        <taxon>Eukaryota</taxon>
        <taxon>Fungi</taxon>
        <taxon>Dikarya</taxon>
        <taxon>Basidiomycota</taxon>
        <taxon>Agaricomycotina</taxon>
        <taxon>Agaricomycetes</taxon>
        <taxon>Agaricomycetidae</taxon>
        <taxon>Boletales</taxon>
        <taxon>Paxilineae</taxon>
        <taxon>Paxillaceae</taxon>
        <taxon>Paxillus</taxon>
    </lineage>
</organism>
<feature type="transmembrane region" description="Helical" evidence="2">
    <location>
        <begin position="128"/>
        <end position="151"/>
    </location>
</feature>
<proteinExistence type="predicted"/>
<feature type="transmembrane region" description="Helical" evidence="2">
    <location>
        <begin position="50"/>
        <end position="71"/>
    </location>
</feature>
<evidence type="ECO:0000256" key="2">
    <source>
        <dbReference type="SAM" id="Phobius"/>
    </source>
</evidence>
<evidence type="ECO:0000256" key="1">
    <source>
        <dbReference type="SAM" id="MobiDB-lite"/>
    </source>
</evidence>
<dbReference type="STRING" id="930991.A0A0D0DKX0"/>
<reference evidence="4" key="2">
    <citation type="submission" date="2015-01" db="EMBL/GenBank/DDBJ databases">
        <title>Evolutionary Origins and Diversification of the Mycorrhizal Mutualists.</title>
        <authorList>
            <consortium name="DOE Joint Genome Institute"/>
            <consortium name="Mycorrhizal Genomics Consortium"/>
            <person name="Kohler A."/>
            <person name="Kuo A."/>
            <person name="Nagy L.G."/>
            <person name="Floudas D."/>
            <person name="Copeland A."/>
            <person name="Barry K.W."/>
            <person name="Cichocki N."/>
            <person name="Veneault-Fourrey C."/>
            <person name="LaButti K."/>
            <person name="Lindquist E.A."/>
            <person name="Lipzen A."/>
            <person name="Lundell T."/>
            <person name="Morin E."/>
            <person name="Murat C."/>
            <person name="Riley R."/>
            <person name="Ohm R."/>
            <person name="Sun H."/>
            <person name="Tunlid A."/>
            <person name="Henrissat B."/>
            <person name="Grigoriev I.V."/>
            <person name="Hibbett D.S."/>
            <person name="Martin F."/>
        </authorList>
    </citation>
    <scope>NUCLEOTIDE SEQUENCE [LARGE SCALE GENOMIC DNA]</scope>
    <source>
        <strain evidence="4">Ve08.2h10</strain>
    </source>
</reference>
<dbReference type="Proteomes" id="UP000054538">
    <property type="component" value="Unassembled WGS sequence"/>
</dbReference>
<feature type="transmembrane region" description="Helical" evidence="2">
    <location>
        <begin position="213"/>
        <end position="236"/>
    </location>
</feature>
<feature type="transmembrane region" description="Helical" evidence="2">
    <location>
        <begin position="103"/>
        <end position="121"/>
    </location>
</feature>
<feature type="transmembrane region" description="Helical" evidence="2">
    <location>
        <begin position="12"/>
        <end position="38"/>
    </location>
</feature>